<gene>
    <name evidence="1" type="ORF">PQR63_06595</name>
</gene>
<evidence type="ECO:0000313" key="2">
    <source>
        <dbReference type="Proteomes" id="UP001629214"/>
    </source>
</evidence>
<reference evidence="1 2" key="1">
    <citation type="journal article" date="2024" name="Chem. Sci.">
        <title>Discovery of megapolipeptins by genome mining of a Burkholderiales bacteria collection.</title>
        <authorList>
            <person name="Paulo B.S."/>
            <person name="Recchia M.J.J."/>
            <person name="Lee S."/>
            <person name="Fergusson C.H."/>
            <person name="Romanowski S.B."/>
            <person name="Hernandez A."/>
            <person name="Krull N."/>
            <person name="Liu D.Y."/>
            <person name="Cavanagh H."/>
            <person name="Bos A."/>
            <person name="Gray C.A."/>
            <person name="Murphy B.T."/>
            <person name="Linington R.G."/>
            <person name="Eustaquio A.S."/>
        </authorList>
    </citation>
    <scope>NUCLEOTIDE SEQUENCE [LARGE SCALE GENOMIC DNA]</scope>
    <source>
        <strain evidence="1 2">RL21-008-BIB-B</strain>
    </source>
</reference>
<organism evidence="1 2">
    <name type="scientific">Herbaspirillum rhizosphaerae</name>
    <dbReference type="NCBI Taxonomy" id="346179"/>
    <lineage>
        <taxon>Bacteria</taxon>
        <taxon>Pseudomonadati</taxon>
        <taxon>Pseudomonadota</taxon>
        <taxon>Betaproteobacteria</taxon>
        <taxon>Burkholderiales</taxon>
        <taxon>Oxalobacteraceae</taxon>
        <taxon>Herbaspirillum</taxon>
    </lineage>
</organism>
<dbReference type="RefSeq" id="WP_408166665.1">
    <property type="nucleotide sequence ID" value="NZ_JAQQFR010000003.1"/>
</dbReference>
<comment type="caution">
    <text evidence="1">The sequence shown here is derived from an EMBL/GenBank/DDBJ whole genome shotgun (WGS) entry which is preliminary data.</text>
</comment>
<keyword evidence="2" id="KW-1185">Reference proteome</keyword>
<sequence length="237" mass="27125">MDSIVLITTATAPPRGMIYLQTVDVATRSIAAKAAVFSWATQGIEKIVIADATGRVLLDQNEVSMLKKMNVEVEQICYFQDDEVVKQKGKGYAEGMVMQFALQNSEFLKGAASFFKCTGKIYCRNFKKLREVIHHHQIQNMFWKTVDRDGFFSRWTDTRFYYTTTEFFTENVLPKYLVCDDSVTAIESLCFHMLNEKLPSMRSLRPYLFGFCGGTGQLYEDVNLGELDRAFPCWANN</sequence>
<accession>A0ABW8Z4T6</accession>
<proteinExistence type="predicted"/>
<protein>
    <submittedName>
        <fullName evidence="1">Uncharacterized protein</fullName>
    </submittedName>
</protein>
<evidence type="ECO:0000313" key="1">
    <source>
        <dbReference type="EMBL" id="MFL9878037.1"/>
    </source>
</evidence>
<dbReference type="EMBL" id="JAQQFR010000003">
    <property type="protein sequence ID" value="MFL9878037.1"/>
    <property type="molecule type" value="Genomic_DNA"/>
</dbReference>
<name>A0ABW8Z4T6_9BURK</name>
<dbReference type="Proteomes" id="UP001629214">
    <property type="component" value="Unassembled WGS sequence"/>
</dbReference>